<reference evidence="1" key="2">
    <citation type="submission" date="2021-04" db="EMBL/GenBank/DDBJ databases">
        <authorList>
            <person name="Gilroy R."/>
        </authorList>
    </citation>
    <scope>NUCLEOTIDE SEQUENCE</scope>
    <source>
        <strain evidence="1">ChiSxjej3B15-1167</strain>
    </source>
</reference>
<organism evidence="1 2">
    <name type="scientific">Candidatus Anaerobutyricum stercoripullorum</name>
    <dbReference type="NCBI Taxonomy" id="2838456"/>
    <lineage>
        <taxon>Bacteria</taxon>
        <taxon>Bacillati</taxon>
        <taxon>Bacillota</taxon>
        <taxon>Clostridia</taxon>
        <taxon>Lachnospirales</taxon>
        <taxon>Lachnospiraceae</taxon>
        <taxon>Anaerobutyricum</taxon>
    </lineage>
</organism>
<name>A0A9D1X554_9FIRM</name>
<comment type="caution">
    <text evidence="1">The sequence shown here is derived from an EMBL/GenBank/DDBJ whole genome shotgun (WGS) entry which is preliminary data.</text>
</comment>
<protein>
    <submittedName>
        <fullName evidence="1">Uncharacterized protein</fullName>
    </submittedName>
</protein>
<evidence type="ECO:0000313" key="1">
    <source>
        <dbReference type="EMBL" id="HIX73118.1"/>
    </source>
</evidence>
<proteinExistence type="predicted"/>
<sequence length="252" mass="28853">MKKTGRTEKLKKLFHAFGGGSTPAPMRTSPEVPLEEMVRKLEKVTEESWGLYAFDREPLSGKFTTEQKKAYIRKANDCGRQWADWIVEEYHTRSPRELAGKMGIRVETPPVPVGGELVLFAQFVQPDEITIFTDCVDKASAFEKKSGCPLLKRENLSAILLAHELFHVVEERHAEEIFTRTEKVELWRKPFSNRSTIACLSEIAAMAFAARLLRLTVSPYMLDVLLVYPYDKNMAFGLYEEICTLMREEGNR</sequence>
<dbReference type="EMBL" id="DXEQ01000265">
    <property type="protein sequence ID" value="HIX73118.1"/>
    <property type="molecule type" value="Genomic_DNA"/>
</dbReference>
<gene>
    <name evidence="1" type="ORF">H9849_08865</name>
</gene>
<reference evidence="1" key="1">
    <citation type="journal article" date="2021" name="PeerJ">
        <title>Extensive microbial diversity within the chicken gut microbiome revealed by metagenomics and culture.</title>
        <authorList>
            <person name="Gilroy R."/>
            <person name="Ravi A."/>
            <person name="Getino M."/>
            <person name="Pursley I."/>
            <person name="Horton D.L."/>
            <person name="Alikhan N.F."/>
            <person name="Baker D."/>
            <person name="Gharbi K."/>
            <person name="Hall N."/>
            <person name="Watson M."/>
            <person name="Adriaenssens E.M."/>
            <person name="Foster-Nyarko E."/>
            <person name="Jarju S."/>
            <person name="Secka A."/>
            <person name="Antonio M."/>
            <person name="Oren A."/>
            <person name="Chaudhuri R.R."/>
            <person name="La Ragione R."/>
            <person name="Hildebrand F."/>
            <person name="Pallen M.J."/>
        </authorList>
    </citation>
    <scope>NUCLEOTIDE SEQUENCE</scope>
    <source>
        <strain evidence="1">ChiSxjej3B15-1167</strain>
    </source>
</reference>
<dbReference type="AlphaFoldDB" id="A0A9D1X554"/>
<dbReference type="Proteomes" id="UP000886805">
    <property type="component" value="Unassembled WGS sequence"/>
</dbReference>
<evidence type="ECO:0000313" key="2">
    <source>
        <dbReference type="Proteomes" id="UP000886805"/>
    </source>
</evidence>
<accession>A0A9D1X554</accession>